<organism evidence="6 7">
    <name type="scientific">Vineibacter terrae</name>
    <dbReference type="NCBI Taxonomy" id="2586908"/>
    <lineage>
        <taxon>Bacteria</taxon>
        <taxon>Pseudomonadati</taxon>
        <taxon>Pseudomonadota</taxon>
        <taxon>Alphaproteobacteria</taxon>
        <taxon>Hyphomicrobiales</taxon>
        <taxon>Vineibacter</taxon>
    </lineage>
</organism>
<dbReference type="SUPFAM" id="SSF51679">
    <property type="entry name" value="Bacterial luciferase-like"/>
    <property type="match status" value="1"/>
</dbReference>
<keyword evidence="4" id="KW-0503">Monooxygenase</keyword>
<evidence type="ECO:0000313" key="6">
    <source>
        <dbReference type="EMBL" id="TXL71870.1"/>
    </source>
</evidence>
<gene>
    <name evidence="6" type="ORF">FHP25_27910</name>
</gene>
<feature type="domain" description="Luciferase-like" evidence="5">
    <location>
        <begin position="29"/>
        <end position="238"/>
    </location>
</feature>
<dbReference type="OrthoDB" id="9776438at2"/>
<evidence type="ECO:0000256" key="4">
    <source>
        <dbReference type="ARBA" id="ARBA00023033"/>
    </source>
</evidence>
<protein>
    <submittedName>
        <fullName evidence="6">LLM class flavin-dependent oxidoreductase</fullName>
    </submittedName>
</protein>
<sequence length="322" mass="34794">MVQGAHAMSVAIGLGLMEFPFASAAGYWRWVDLCEQGGVDSLWQTDRVVSRQPILECMTAVAAMAGRTRRLKFGVNVISVALRDPVLVAKQCATIDVLSEGRLLPAFGIGSPLAPEWKALNADTRTRGRRTDEGLEIISRLWREDSVDFTGAHYRLSGASISPKPVQPDLPMWIGGASEAAIQRTARIGTGWQAGAETPAEASRVVAAIKQAAASSGRTIDDDHYGAAFPFRFGRPDEPGMGAAMEAYAKRTGRDPARYFAIGGADAILERIAEYVDAGLSKFILRPVGTSEDDMIAQTRQLIESVLPRVASRWPRRARPAA</sequence>
<keyword evidence="2" id="KW-0288">FMN</keyword>
<evidence type="ECO:0000313" key="7">
    <source>
        <dbReference type="Proteomes" id="UP000321638"/>
    </source>
</evidence>
<accession>A0A5C8PDM5</accession>
<dbReference type="Proteomes" id="UP000321638">
    <property type="component" value="Unassembled WGS sequence"/>
</dbReference>
<evidence type="ECO:0000256" key="1">
    <source>
        <dbReference type="ARBA" id="ARBA00022630"/>
    </source>
</evidence>
<dbReference type="InterPro" id="IPR050172">
    <property type="entry name" value="SsuD_RutA_monooxygenase"/>
</dbReference>
<dbReference type="PANTHER" id="PTHR42847">
    <property type="entry name" value="ALKANESULFONATE MONOOXYGENASE"/>
    <property type="match status" value="1"/>
</dbReference>
<dbReference type="Gene3D" id="3.20.20.30">
    <property type="entry name" value="Luciferase-like domain"/>
    <property type="match status" value="1"/>
</dbReference>
<evidence type="ECO:0000256" key="3">
    <source>
        <dbReference type="ARBA" id="ARBA00023002"/>
    </source>
</evidence>
<dbReference type="AlphaFoldDB" id="A0A5C8PDM5"/>
<evidence type="ECO:0000256" key="2">
    <source>
        <dbReference type="ARBA" id="ARBA00022643"/>
    </source>
</evidence>
<dbReference type="InterPro" id="IPR036661">
    <property type="entry name" value="Luciferase-like_sf"/>
</dbReference>
<dbReference type="GO" id="GO:0008726">
    <property type="term" value="F:alkanesulfonate monooxygenase activity"/>
    <property type="evidence" value="ECO:0007669"/>
    <property type="project" value="TreeGrafter"/>
</dbReference>
<keyword evidence="3" id="KW-0560">Oxidoreductase</keyword>
<comment type="caution">
    <text evidence="6">The sequence shown here is derived from an EMBL/GenBank/DDBJ whole genome shotgun (WGS) entry which is preliminary data.</text>
</comment>
<keyword evidence="1" id="KW-0285">Flavoprotein</keyword>
<name>A0A5C8PDM5_9HYPH</name>
<dbReference type="Pfam" id="PF00296">
    <property type="entry name" value="Bac_luciferase"/>
    <property type="match status" value="1"/>
</dbReference>
<evidence type="ECO:0000259" key="5">
    <source>
        <dbReference type="Pfam" id="PF00296"/>
    </source>
</evidence>
<keyword evidence="7" id="KW-1185">Reference proteome</keyword>
<reference evidence="6 7" key="1">
    <citation type="submission" date="2019-06" db="EMBL/GenBank/DDBJ databases">
        <title>New taxonomy in bacterial strain CC-CFT640, isolated from vineyard.</title>
        <authorList>
            <person name="Lin S.-Y."/>
            <person name="Tsai C.-F."/>
            <person name="Young C.-C."/>
        </authorList>
    </citation>
    <scope>NUCLEOTIDE SEQUENCE [LARGE SCALE GENOMIC DNA]</scope>
    <source>
        <strain evidence="6 7">CC-CFT640</strain>
    </source>
</reference>
<proteinExistence type="predicted"/>
<dbReference type="PANTHER" id="PTHR42847:SF4">
    <property type="entry name" value="ALKANESULFONATE MONOOXYGENASE-RELATED"/>
    <property type="match status" value="1"/>
</dbReference>
<dbReference type="GO" id="GO:0046306">
    <property type="term" value="P:alkanesulfonate catabolic process"/>
    <property type="evidence" value="ECO:0007669"/>
    <property type="project" value="TreeGrafter"/>
</dbReference>
<dbReference type="InterPro" id="IPR011251">
    <property type="entry name" value="Luciferase-like_dom"/>
</dbReference>
<dbReference type="EMBL" id="VDUZ01000038">
    <property type="protein sequence ID" value="TXL71870.1"/>
    <property type="molecule type" value="Genomic_DNA"/>
</dbReference>